<accession>A0ABN8IDG0</accession>
<dbReference type="Proteomes" id="UP000837857">
    <property type="component" value="Chromosome 21"/>
</dbReference>
<sequence>MPTIWGRCVIRRDFEENGRGAITRCGFRWTYRCAGCERGAHYARIDGVRWSRHDCRVMRDRTSALDIDEYRTLKTFHERTDPAAALVRALWETEFHQWTVHTERSLLLFIKLSTSNARRVFNLSRGVPGKQSRGVCAPFNLCVTDGERRKQTDLNTDSYACRLVVHWYRNVDWAGRHRRLGNGRLLVWLEPINATPSRQENPGNRGTGMRNELTNNARPENPAGPVEYRISGNTIHESAVASFHTLRRSAYMEV</sequence>
<feature type="non-terminal residue" evidence="2">
    <location>
        <position position="254"/>
    </location>
</feature>
<evidence type="ECO:0000256" key="1">
    <source>
        <dbReference type="SAM" id="MobiDB-lite"/>
    </source>
</evidence>
<proteinExistence type="predicted"/>
<organism evidence="2 3">
    <name type="scientific">Iphiclides podalirius</name>
    <name type="common">scarce swallowtail</name>
    <dbReference type="NCBI Taxonomy" id="110791"/>
    <lineage>
        <taxon>Eukaryota</taxon>
        <taxon>Metazoa</taxon>
        <taxon>Ecdysozoa</taxon>
        <taxon>Arthropoda</taxon>
        <taxon>Hexapoda</taxon>
        <taxon>Insecta</taxon>
        <taxon>Pterygota</taxon>
        <taxon>Neoptera</taxon>
        <taxon>Endopterygota</taxon>
        <taxon>Lepidoptera</taxon>
        <taxon>Glossata</taxon>
        <taxon>Ditrysia</taxon>
        <taxon>Papilionoidea</taxon>
        <taxon>Papilionidae</taxon>
        <taxon>Papilioninae</taxon>
        <taxon>Iphiclides</taxon>
    </lineage>
</organism>
<name>A0ABN8IDG0_9NEOP</name>
<keyword evidence="3" id="KW-1185">Reference proteome</keyword>
<evidence type="ECO:0000313" key="3">
    <source>
        <dbReference type="Proteomes" id="UP000837857"/>
    </source>
</evidence>
<reference evidence="2" key="1">
    <citation type="submission" date="2022-03" db="EMBL/GenBank/DDBJ databases">
        <authorList>
            <person name="Martin H S."/>
        </authorList>
    </citation>
    <scope>NUCLEOTIDE SEQUENCE</scope>
</reference>
<dbReference type="EMBL" id="OW152833">
    <property type="protein sequence ID" value="CAH2054721.1"/>
    <property type="molecule type" value="Genomic_DNA"/>
</dbReference>
<feature type="region of interest" description="Disordered" evidence="1">
    <location>
        <begin position="196"/>
        <end position="225"/>
    </location>
</feature>
<gene>
    <name evidence="2" type="ORF">IPOD504_LOCUS8752</name>
</gene>
<evidence type="ECO:0000313" key="2">
    <source>
        <dbReference type="EMBL" id="CAH2054721.1"/>
    </source>
</evidence>
<protein>
    <submittedName>
        <fullName evidence="2">Uncharacterized protein</fullName>
    </submittedName>
</protein>